<evidence type="ECO:0000259" key="7">
    <source>
        <dbReference type="Pfam" id="PF07992"/>
    </source>
</evidence>
<dbReference type="GO" id="GO:0019646">
    <property type="term" value="P:aerobic electron transport chain"/>
    <property type="evidence" value="ECO:0007669"/>
    <property type="project" value="TreeGrafter"/>
</dbReference>
<evidence type="ECO:0000256" key="2">
    <source>
        <dbReference type="ARBA" id="ARBA00005272"/>
    </source>
</evidence>
<feature type="domain" description="FAD/NAD(P)-binding" evidence="7">
    <location>
        <begin position="1"/>
        <end position="302"/>
    </location>
</feature>
<dbReference type="InterPro" id="IPR023753">
    <property type="entry name" value="FAD/NAD-binding_dom"/>
</dbReference>
<evidence type="ECO:0000256" key="6">
    <source>
        <dbReference type="SAM" id="MobiDB-lite"/>
    </source>
</evidence>
<keyword evidence="4" id="KW-0274">FAD</keyword>
<comment type="caution">
    <text evidence="8">The sequence shown here is derived from an EMBL/GenBank/DDBJ whole genome shotgun (WGS) entry which is preliminary data.</text>
</comment>
<accession>M0CGI5</accession>
<dbReference type="Proteomes" id="UP000011626">
    <property type="component" value="Unassembled WGS sequence"/>
</dbReference>
<dbReference type="EMBL" id="AOIU01000036">
    <property type="protein sequence ID" value="ELZ22366.1"/>
    <property type="molecule type" value="Genomic_DNA"/>
</dbReference>
<keyword evidence="3" id="KW-0285">Flavoprotein</keyword>
<keyword evidence="5" id="KW-0560">Oxidoreductase</keyword>
<dbReference type="InterPro" id="IPR036188">
    <property type="entry name" value="FAD/NAD-bd_sf"/>
</dbReference>
<comment type="cofactor">
    <cofactor evidence="1">
        <name>FAD</name>
        <dbReference type="ChEBI" id="CHEBI:57692"/>
    </cofactor>
</comment>
<sequence length="414" mass="43478">MRVAVLGAGYAGLTLARQLESSLPEAVDLVVVDEDASHLVQHELHRVVRRPGLAEEIVVELDDVLDRATVREATVTDVDTAAGVATLDEGGDGDDDGSGTTELSYDAGAVCLGAETNYYDLDGVEDHATPLKRLADAEAVRADFLEAVDAGTVDDPARVVVGGAGLSGVQVAGELAALARDEGARDAVEVVLLEQEDSVAPNFPENFQRAVREELDARDVRVETGRAVANADDETIAFADGSAEDYEVFVWTGGIRGADALRGERPVVRGDLRYEDGTFVVGDAGRIVDTDGEAVPASAQAAIREAGVAADNIVRLVDHELSGEGGFEPRLDGYRFDSLGWLVSVGDGAVAQVGPKVLRGRSAKALKTTVGAGYLSSVGAVENAADLVREEVGWPDEIEKAEEDGDELAVDDDR</sequence>
<dbReference type="OrthoDB" id="38899at2157"/>
<dbReference type="Pfam" id="PF07992">
    <property type="entry name" value="Pyr_redox_2"/>
    <property type="match status" value="1"/>
</dbReference>
<dbReference type="eggNOG" id="arCOG01067">
    <property type="taxonomic scope" value="Archaea"/>
</dbReference>
<keyword evidence="9" id="KW-1185">Reference proteome</keyword>
<dbReference type="STRING" id="797114.C475_17678"/>
<organism evidence="8 9">
    <name type="scientific">Halosimplex carlsbadense 2-9-1</name>
    <dbReference type="NCBI Taxonomy" id="797114"/>
    <lineage>
        <taxon>Archaea</taxon>
        <taxon>Methanobacteriati</taxon>
        <taxon>Methanobacteriota</taxon>
        <taxon>Stenosarchaea group</taxon>
        <taxon>Halobacteria</taxon>
        <taxon>Halobacteriales</taxon>
        <taxon>Haloarculaceae</taxon>
        <taxon>Halosimplex</taxon>
    </lineage>
</organism>
<dbReference type="RefSeq" id="WP_006885202.1">
    <property type="nucleotide sequence ID" value="NZ_AOIU01000036.1"/>
</dbReference>
<evidence type="ECO:0000256" key="3">
    <source>
        <dbReference type="ARBA" id="ARBA00022630"/>
    </source>
</evidence>
<comment type="similarity">
    <text evidence="2">Belongs to the NADH dehydrogenase family.</text>
</comment>
<dbReference type="InterPro" id="IPR051169">
    <property type="entry name" value="NADH-Q_oxidoreductase"/>
</dbReference>
<evidence type="ECO:0000256" key="4">
    <source>
        <dbReference type="ARBA" id="ARBA00022827"/>
    </source>
</evidence>
<gene>
    <name evidence="8" type="ORF">C475_17678</name>
</gene>
<name>M0CGI5_9EURY</name>
<proteinExistence type="inferred from homology"/>
<dbReference type="PATRIC" id="fig|797114.5.peg.3603"/>
<evidence type="ECO:0000313" key="8">
    <source>
        <dbReference type="EMBL" id="ELZ22366.1"/>
    </source>
</evidence>
<reference evidence="8 9" key="1">
    <citation type="journal article" date="2014" name="PLoS Genet.">
        <title>Phylogenetically driven sequencing of extremely halophilic archaea reveals strategies for static and dynamic osmo-response.</title>
        <authorList>
            <person name="Becker E.A."/>
            <person name="Seitzer P.M."/>
            <person name="Tritt A."/>
            <person name="Larsen D."/>
            <person name="Krusor M."/>
            <person name="Yao A.I."/>
            <person name="Wu D."/>
            <person name="Madern D."/>
            <person name="Eisen J.A."/>
            <person name="Darling A.E."/>
            <person name="Facciotti M.T."/>
        </authorList>
    </citation>
    <scope>NUCLEOTIDE SEQUENCE [LARGE SCALE GENOMIC DNA]</scope>
    <source>
        <strain evidence="8 9">2-9-1</strain>
    </source>
</reference>
<evidence type="ECO:0000256" key="5">
    <source>
        <dbReference type="ARBA" id="ARBA00023002"/>
    </source>
</evidence>
<evidence type="ECO:0000256" key="1">
    <source>
        <dbReference type="ARBA" id="ARBA00001974"/>
    </source>
</evidence>
<dbReference type="AlphaFoldDB" id="M0CGI5"/>
<feature type="region of interest" description="Disordered" evidence="6">
    <location>
        <begin position="394"/>
        <end position="414"/>
    </location>
</feature>
<dbReference type="Gene3D" id="3.50.50.100">
    <property type="match status" value="1"/>
</dbReference>
<dbReference type="PANTHER" id="PTHR42913">
    <property type="entry name" value="APOPTOSIS-INDUCING FACTOR 1"/>
    <property type="match status" value="1"/>
</dbReference>
<protein>
    <submittedName>
        <fullName evidence="8">FAD-dependent pyridine nucleotide-disulfide oxidoreductase</fullName>
    </submittedName>
</protein>
<evidence type="ECO:0000313" key="9">
    <source>
        <dbReference type="Proteomes" id="UP000011626"/>
    </source>
</evidence>
<dbReference type="SUPFAM" id="SSF51905">
    <property type="entry name" value="FAD/NAD(P)-binding domain"/>
    <property type="match status" value="2"/>
</dbReference>
<dbReference type="PANTHER" id="PTHR42913:SF3">
    <property type="entry name" value="64 KDA MITOCHONDRIAL NADH DEHYDROGENASE (EUROFUNG)"/>
    <property type="match status" value="1"/>
</dbReference>
<dbReference type="GO" id="GO:0003955">
    <property type="term" value="F:NAD(P)H dehydrogenase (quinone) activity"/>
    <property type="evidence" value="ECO:0007669"/>
    <property type="project" value="TreeGrafter"/>
</dbReference>